<feature type="binding site" evidence="11">
    <location>
        <position position="193"/>
    </location>
    <ligand>
        <name>substrate</name>
    </ligand>
</feature>
<sequence>MQTFQAQFLNVVRERNPLIHNITNLVSANFTANGLLAIGASPMMAESPDEMAELAAISSAVVLNLGTPSDEKVAAMLAAGVAANRANVPVVLDPVAVGASQLRRNTVAKLANDISFTAIRGNAGELAYLAGVDWQAKGVDAGKGSGNLADIAKTVAQKFSCVAVLSGEQDFVSDGKQVARLSNGVALFPKVTASGCLLSAMVGAFVAVAPRELAFQAACEACMVYAVAGELAAQGLADSQTGAFAVRLLDSLAAINEEQVAQFANVDLDFLA</sequence>
<dbReference type="Pfam" id="PF02110">
    <property type="entry name" value="HK"/>
    <property type="match status" value="1"/>
</dbReference>
<keyword evidence="10 11" id="KW-0784">Thiamine biosynthesis</keyword>
<comment type="pathway">
    <text evidence="3 11">Cofactor biosynthesis; thiamine diphosphate biosynthesis; 4-methyl-5-(2-phosphoethyl)-thiazole from 5-(2-hydroxyethyl)-4-methylthiazole: step 1/1.</text>
</comment>
<dbReference type="GO" id="GO:0000287">
    <property type="term" value="F:magnesium ion binding"/>
    <property type="evidence" value="ECO:0007669"/>
    <property type="project" value="UniProtKB-UniRule"/>
</dbReference>
<comment type="function">
    <text evidence="11">Catalyzes the phosphorylation of the hydroxyl group of 4-methyl-5-beta-hydroxyethylthiazole (THZ).</text>
</comment>
<evidence type="ECO:0000313" key="13">
    <source>
        <dbReference type="EMBL" id="SNB65528.1"/>
    </source>
</evidence>
<keyword evidence="6 11" id="KW-0547">Nucleotide-binding</keyword>
<feature type="binding site" evidence="11">
    <location>
        <position position="120"/>
    </location>
    <ligand>
        <name>ATP</name>
        <dbReference type="ChEBI" id="CHEBI:30616"/>
    </ligand>
</feature>
<evidence type="ECO:0000256" key="7">
    <source>
        <dbReference type="ARBA" id="ARBA00022777"/>
    </source>
</evidence>
<dbReference type="GO" id="GO:0005524">
    <property type="term" value="F:ATP binding"/>
    <property type="evidence" value="ECO:0007669"/>
    <property type="project" value="UniProtKB-UniRule"/>
</dbReference>
<dbReference type="Proteomes" id="UP000215450">
    <property type="component" value="Unassembled WGS sequence"/>
</dbReference>
<keyword evidence="9 11" id="KW-0460">Magnesium</keyword>
<dbReference type="RefSeq" id="WP_095062415.1">
    <property type="nucleotide sequence ID" value="NZ_FXUV02000019.1"/>
</dbReference>
<dbReference type="EMBL" id="FXUV02000019">
    <property type="protein sequence ID" value="SNB65528.1"/>
    <property type="molecule type" value="Genomic_DNA"/>
</dbReference>
<comment type="cofactor">
    <cofactor evidence="2 11">
        <name>Mg(2+)</name>
        <dbReference type="ChEBI" id="CHEBI:18420"/>
    </cofactor>
</comment>
<evidence type="ECO:0000256" key="9">
    <source>
        <dbReference type="ARBA" id="ARBA00022842"/>
    </source>
</evidence>
<dbReference type="OrthoDB" id="8909021at2"/>
<dbReference type="STRING" id="1522312.GCA_900177895_00032"/>
<dbReference type="HAMAP" id="MF_00228">
    <property type="entry name" value="Thz_kinase"/>
    <property type="match status" value="1"/>
</dbReference>
<dbReference type="InterPro" id="IPR029056">
    <property type="entry name" value="Ribokinase-like"/>
</dbReference>
<keyword evidence="5 11" id="KW-0479">Metal-binding</keyword>
<dbReference type="GO" id="GO:0009229">
    <property type="term" value="P:thiamine diphosphate biosynthetic process"/>
    <property type="evidence" value="ECO:0007669"/>
    <property type="project" value="UniProtKB-UniRule"/>
</dbReference>
<feature type="binding site" evidence="11">
    <location>
        <position position="166"/>
    </location>
    <ligand>
        <name>ATP</name>
        <dbReference type="ChEBI" id="CHEBI:30616"/>
    </ligand>
</feature>
<keyword evidence="7 11" id="KW-0418">Kinase</keyword>
<comment type="catalytic activity">
    <reaction evidence="1 11">
        <text>5-(2-hydroxyethyl)-4-methylthiazole + ATP = 4-methyl-5-(2-phosphooxyethyl)-thiazole + ADP + H(+)</text>
        <dbReference type="Rhea" id="RHEA:24212"/>
        <dbReference type="ChEBI" id="CHEBI:15378"/>
        <dbReference type="ChEBI" id="CHEBI:17957"/>
        <dbReference type="ChEBI" id="CHEBI:30616"/>
        <dbReference type="ChEBI" id="CHEBI:58296"/>
        <dbReference type="ChEBI" id="CHEBI:456216"/>
        <dbReference type="EC" id="2.7.1.50"/>
    </reaction>
</comment>
<dbReference type="Gene3D" id="3.40.1190.20">
    <property type="match status" value="1"/>
</dbReference>
<evidence type="ECO:0000256" key="11">
    <source>
        <dbReference type="HAMAP-Rule" id="MF_00228"/>
    </source>
</evidence>
<dbReference type="InterPro" id="IPR000417">
    <property type="entry name" value="Hyethyz_kinase"/>
</dbReference>
<dbReference type="UniPathway" id="UPA00060">
    <property type="reaction ID" value="UER00139"/>
</dbReference>
<dbReference type="AlphaFoldDB" id="A0A238HFI8"/>
<evidence type="ECO:0000313" key="14">
    <source>
        <dbReference type="Proteomes" id="UP000215450"/>
    </source>
</evidence>
<name>A0A238HFI8_9NEIS</name>
<dbReference type="EMBL" id="FXUV01000017">
    <property type="protein sequence ID" value="SMQ12214.1"/>
    <property type="molecule type" value="Genomic_DNA"/>
</dbReference>
<dbReference type="SUPFAM" id="SSF53613">
    <property type="entry name" value="Ribokinase-like"/>
    <property type="match status" value="1"/>
</dbReference>
<dbReference type="NCBIfam" id="TIGR00694">
    <property type="entry name" value="thiM"/>
    <property type="match status" value="1"/>
</dbReference>
<dbReference type="PIRSF" id="PIRSF000513">
    <property type="entry name" value="Thz_kinase"/>
    <property type="match status" value="1"/>
</dbReference>
<dbReference type="PRINTS" id="PR01099">
    <property type="entry name" value="HYETHTZKNASE"/>
</dbReference>
<evidence type="ECO:0000313" key="12">
    <source>
        <dbReference type="EMBL" id="SMQ12214.1"/>
    </source>
</evidence>
<evidence type="ECO:0000256" key="1">
    <source>
        <dbReference type="ARBA" id="ARBA00001771"/>
    </source>
</evidence>
<evidence type="ECO:0000256" key="6">
    <source>
        <dbReference type="ARBA" id="ARBA00022741"/>
    </source>
</evidence>
<reference evidence="13 14" key="2">
    <citation type="submission" date="2017-06" db="EMBL/GenBank/DDBJ databases">
        <authorList>
            <person name="Kim H.J."/>
            <person name="Triplett B.A."/>
        </authorList>
    </citation>
    <scope>NUCLEOTIDE SEQUENCE [LARGE SCALE GENOMIC DNA]</scope>
    <source>
        <strain evidence="13">Kingella_eburonensis</strain>
    </source>
</reference>
<evidence type="ECO:0000256" key="3">
    <source>
        <dbReference type="ARBA" id="ARBA00004868"/>
    </source>
</evidence>
<feature type="binding site" evidence="11">
    <location>
        <position position="44"/>
    </location>
    <ligand>
        <name>substrate</name>
    </ligand>
</feature>
<evidence type="ECO:0000256" key="5">
    <source>
        <dbReference type="ARBA" id="ARBA00022723"/>
    </source>
</evidence>
<gene>
    <name evidence="11 12" type="primary">thiM</name>
    <name evidence="13" type="ORF">KEBURONENSIS_01142</name>
    <name evidence="12" type="ORF">KEBURONENSIS_01225</name>
</gene>
<protein>
    <recommendedName>
        <fullName evidence="11">Hydroxyethylthiazole kinase</fullName>
        <ecNumber evidence="11">2.7.1.50</ecNumber>
    </recommendedName>
    <alternativeName>
        <fullName evidence="11">4-methyl-5-beta-hydroxyethylthiazole kinase</fullName>
        <shortName evidence="11">TH kinase</shortName>
        <shortName evidence="11">Thz kinase</shortName>
    </alternativeName>
</protein>
<dbReference type="NCBIfam" id="NF006830">
    <property type="entry name" value="PRK09355.1"/>
    <property type="match status" value="1"/>
</dbReference>
<dbReference type="GO" id="GO:0004417">
    <property type="term" value="F:hydroxyethylthiazole kinase activity"/>
    <property type="evidence" value="ECO:0007669"/>
    <property type="project" value="UniProtKB-UniRule"/>
</dbReference>
<keyword evidence="8 11" id="KW-0067">ATP-binding</keyword>
<dbReference type="EC" id="2.7.1.50" evidence="11"/>
<proteinExistence type="inferred from homology"/>
<reference evidence="12" key="1">
    <citation type="submission" date="2017-05" db="EMBL/GenBank/DDBJ databases">
        <authorList>
            <person name="Song R."/>
            <person name="Chenine A.L."/>
            <person name="Ruprecht R.M."/>
        </authorList>
    </citation>
    <scope>NUCLEOTIDE SEQUENCE</scope>
    <source>
        <strain evidence="12">Kingella_eburonensis</strain>
    </source>
</reference>
<evidence type="ECO:0000256" key="10">
    <source>
        <dbReference type="ARBA" id="ARBA00022977"/>
    </source>
</evidence>
<evidence type="ECO:0000256" key="4">
    <source>
        <dbReference type="ARBA" id="ARBA00022679"/>
    </source>
</evidence>
<keyword evidence="4 11" id="KW-0808">Transferase</keyword>
<evidence type="ECO:0000256" key="2">
    <source>
        <dbReference type="ARBA" id="ARBA00001946"/>
    </source>
</evidence>
<accession>A0A238HFI8</accession>
<evidence type="ECO:0000256" key="8">
    <source>
        <dbReference type="ARBA" id="ARBA00022840"/>
    </source>
</evidence>
<dbReference type="CDD" id="cd01170">
    <property type="entry name" value="THZ_kinase"/>
    <property type="match status" value="1"/>
</dbReference>
<dbReference type="GO" id="GO:0009228">
    <property type="term" value="P:thiamine biosynthetic process"/>
    <property type="evidence" value="ECO:0007669"/>
    <property type="project" value="UniProtKB-KW"/>
</dbReference>
<keyword evidence="14" id="KW-1185">Reference proteome</keyword>
<organism evidence="12">
    <name type="scientific">Kingella negevensis</name>
    <dbReference type="NCBI Taxonomy" id="1522312"/>
    <lineage>
        <taxon>Bacteria</taxon>
        <taxon>Pseudomonadati</taxon>
        <taxon>Pseudomonadota</taxon>
        <taxon>Betaproteobacteria</taxon>
        <taxon>Neisseriales</taxon>
        <taxon>Neisseriaceae</taxon>
        <taxon>Kingella</taxon>
    </lineage>
</organism>
<comment type="similarity">
    <text evidence="11">Belongs to the Thz kinase family.</text>
</comment>